<evidence type="ECO:0000259" key="1">
    <source>
        <dbReference type="Pfam" id="PF03358"/>
    </source>
</evidence>
<dbReference type="InterPro" id="IPR005025">
    <property type="entry name" value="FMN_Rdtase-like_dom"/>
</dbReference>
<accession>A0ABQ4EQU8</accession>
<proteinExistence type="predicted"/>
<gene>
    <name evidence="2" type="ORF">Pma05_36050</name>
</gene>
<dbReference type="PANTHER" id="PTHR30543">
    <property type="entry name" value="CHROMATE REDUCTASE"/>
    <property type="match status" value="1"/>
</dbReference>
<protein>
    <submittedName>
        <fullName evidence="2">Reductase</fullName>
    </submittedName>
</protein>
<reference evidence="2 3" key="1">
    <citation type="submission" date="2021-01" db="EMBL/GenBank/DDBJ databases">
        <title>Whole genome shotgun sequence of Plantactinospora mayteni NBRC 109088.</title>
        <authorList>
            <person name="Komaki H."/>
            <person name="Tamura T."/>
        </authorList>
    </citation>
    <scope>NUCLEOTIDE SEQUENCE [LARGE SCALE GENOMIC DNA]</scope>
    <source>
        <strain evidence="2 3">NBRC 109088</strain>
    </source>
</reference>
<dbReference type="PANTHER" id="PTHR30543:SF21">
    <property type="entry name" value="NAD(P)H-DEPENDENT FMN REDUCTASE LOT6"/>
    <property type="match status" value="1"/>
</dbReference>
<dbReference type="Proteomes" id="UP000621500">
    <property type="component" value="Unassembled WGS sequence"/>
</dbReference>
<organism evidence="2 3">
    <name type="scientific">Plantactinospora mayteni</name>
    <dbReference type="NCBI Taxonomy" id="566021"/>
    <lineage>
        <taxon>Bacteria</taxon>
        <taxon>Bacillati</taxon>
        <taxon>Actinomycetota</taxon>
        <taxon>Actinomycetes</taxon>
        <taxon>Micromonosporales</taxon>
        <taxon>Micromonosporaceae</taxon>
        <taxon>Plantactinospora</taxon>
    </lineage>
</organism>
<keyword evidence="3" id="KW-1185">Reference proteome</keyword>
<dbReference type="InterPro" id="IPR050712">
    <property type="entry name" value="NAD(P)H-dep_reductase"/>
</dbReference>
<evidence type="ECO:0000313" key="3">
    <source>
        <dbReference type="Proteomes" id="UP000621500"/>
    </source>
</evidence>
<dbReference type="Gene3D" id="3.40.50.360">
    <property type="match status" value="1"/>
</dbReference>
<dbReference type="SUPFAM" id="SSF52218">
    <property type="entry name" value="Flavoproteins"/>
    <property type="match status" value="1"/>
</dbReference>
<dbReference type="RefSeq" id="WP_203858530.1">
    <property type="nucleotide sequence ID" value="NZ_BAAAZQ010000001.1"/>
</dbReference>
<feature type="domain" description="NADPH-dependent FMN reductase-like" evidence="1">
    <location>
        <begin position="17"/>
        <end position="151"/>
    </location>
</feature>
<dbReference type="InterPro" id="IPR029039">
    <property type="entry name" value="Flavoprotein-like_sf"/>
</dbReference>
<dbReference type="EMBL" id="BONX01000023">
    <property type="protein sequence ID" value="GIG97032.1"/>
    <property type="molecule type" value="Genomic_DNA"/>
</dbReference>
<sequence>MTEQERSPTVPAPELSLAVIVGSVRRPRVGRKVADWFAETARQRTHLAVDLIDLAEVALPLHGTPPGGNPNSPISGRLASADGFVVVTPEYNHSFPAALKNAIDWHYREWMFKPVAFVSYGPSSGGVRAVEQLRLVFAELYAATTRNAVALTAPWSLVGRDGTLTVDAPTRQAADTTLDELTWWASTLRSGRLDNPYPV</sequence>
<evidence type="ECO:0000313" key="2">
    <source>
        <dbReference type="EMBL" id="GIG97032.1"/>
    </source>
</evidence>
<comment type="caution">
    <text evidence="2">The sequence shown here is derived from an EMBL/GenBank/DDBJ whole genome shotgun (WGS) entry which is preliminary data.</text>
</comment>
<dbReference type="Pfam" id="PF03358">
    <property type="entry name" value="FMN_red"/>
    <property type="match status" value="1"/>
</dbReference>
<name>A0ABQ4EQU8_9ACTN</name>